<keyword evidence="4 14" id="KW-0645">Protease</keyword>
<feature type="transmembrane region" description="Helical" evidence="12">
    <location>
        <begin position="227"/>
        <end position="247"/>
    </location>
</feature>
<dbReference type="OrthoDB" id="9781963at2"/>
<evidence type="ECO:0000259" key="13">
    <source>
        <dbReference type="Pfam" id="PF02163"/>
    </source>
</evidence>
<evidence type="ECO:0000256" key="8">
    <source>
        <dbReference type="ARBA" id="ARBA00022833"/>
    </source>
</evidence>
<feature type="domain" description="Peptidase M50" evidence="13">
    <location>
        <begin position="152"/>
        <end position="210"/>
    </location>
</feature>
<evidence type="ECO:0000256" key="1">
    <source>
        <dbReference type="ARBA" id="ARBA00001947"/>
    </source>
</evidence>
<evidence type="ECO:0000256" key="10">
    <source>
        <dbReference type="ARBA" id="ARBA00023049"/>
    </source>
</evidence>
<evidence type="ECO:0000313" key="15">
    <source>
        <dbReference type="Proteomes" id="UP000198520"/>
    </source>
</evidence>
<keyword evidence="15" id="KW-1185">Reference proteome</keyword>
<evidence type="ECO:0000256" key="3">
    <source>
        <dbReference type="ARBA" id="ARBA00007931"/>
    </source>
</evidence>
<dbReference type="GO" id="GO:0016020">
    <property type="term" value="C:membrane"/>
    <property type="evidence" value="ECO:0007669"/>
    <property type="project" value="UniProtKB-SubCell"/>
</dbReference>
<keyword evidence="8" id="KW-0862">Zinc</keyword>
<comment type="cofactor">
    <cofactor evidence="1">
        <name>Zn(2+)</name>
        <dbReference type="ChEBI" id="CHEBI:29105"/>
    </cofactor>
</comment>
<evidence type="ECO:0000256" key="9">
    <source>
        <dbReference type="ARBA" id="ARBA00022989"/>
    </source>
</evidence>
<evidence type="ECO:0000256" key="4">
    <source>
        <dbReference type="ARBA" id="ARBA00022670"/>
    </source>
</evidence>
<keyword evidence="11 12" id="KW-0472">Membrane</keyword>
<comment type="subcellular location">
    <subcellularLocation>
        <location evidence="2">Membrane</location>
        <topology evidence="2">Multi-pass membrane protein</topology>
    </subcellularLocation>
</comment>
<sequence length="381" mass="38847">MNSRQSRRHPSGVIIGRTAGAPVVVSGSWFFGAVIIAVLFAPTAANVVGGSTGALVGVTAAFALILFGSVLAHEIAHAAVARRHGHRVSAVVLSAWGGHTSYESHGATPRSHFLIAGAGPLTNVVLAAVFGGAYWALSDGGLTEATLIPALLLYAGAFANGFVAAFNLLPSIPLDGGMMLEAGIWAATGRRRTGTRVAAWSGRVLAVLVVLWLVVRPALTGEGVDPVGALWALVIAALLWSGASAALRNADRNERLERYDVWSFARPATEIGQDVTVGEVLGVAAQLGVGHVVLRDFAHRPALLVDVAEARAAGATAADPASAVATRLAPAPTVPVAARGVELLGHIGVGARSAPTLVVVDGDRVVGVVHVADVVAAVNRT</sequence>
<name>A0A1I2F4C6_9MICO</name>
<feature type="transmembrane region" description="Helical" evidence="12">
    <location>
        <begin position="53"/>
        <end position="73"/>
    </location>
</feature>
<evidence type="ECO:0000313" key="14">
    <source>
        <dbReference type="EMBL" id="SFE99707.1"/>
    </source>
</evidence>
<dbReference type="GO" id="GO:0046872">
    <property type="term" value="F:metal ion binding"/>
    <property type="evidence" value="ECO:0007669"/>
    <property type="project" value="UniProtKB-KW"/>
</dbReference>
<gene>
    <name evidence="14" type="ORF">SAMN04488035_1097</name>
</gene>
<evidence type="ECO:0000256" key="11">
    <source>
        <dbReference type="ARBA" id="ARBA00023136"/>
    </source>
</evidence>
<dbReference type="EMBL" id="FONZ01000002">
    <property type="protein sequence ID" value="SFE99707.1"/>
    <property type="molecule type" value="Genomic_DNA"/>
</dbReference>
<feature type="transmembrane region" description="Helical" evidence="12">
    <location>
        <begin position="147"/>
        <end position="169"/>
    </location>
</feature>
<evidence type="ECO:0000256" key="6">
    <source>
        <dbReference type="ARBA" id="ARBA00022723"/>
    </source>
</evidence>
<evidence type="ECO:0000256" key="7">
    <source>
        <dbReference type="ARBA" id="ARBA00022801"/>
    </source>
</evidence>
<feature type="transmembrane region" description="Helical" evidence="12">
    <location>
        <begin position="113"/>
        <end position="135"/>
    </location>
</feature>
<dbReference type="RefSeq" id="WP_143073133.1">
    <property type="nucleotide sequence ID" value="NZ_BNAN01000002.1"/>
</dbReference>
<evidence type="ECO:0000256" key="5">
    <source>
        <dbReference type="ARBA" id="ARBA00022692"/>
    </source>
</evidence>
<reference evidence="15" key="1">
    <citation type="submission" date="2016-10" db="EMBL/GenBank/DDBJ databases">
        <authorList>
            <person name="Varghese N."/>
            <person name="Submissions S."/>
        </authorList>
    </citation>
    <scope>NUCLEOTIDE SEQUENCE [LARGE SCALE GENOMIC DNA]</scope>
    <source>
        <strain evidence="15">DSM 19083</strain>
    </source>
</reference>
<dbReference type="GO" id="GO:0008237">
    <property type="term" value="F:metallopeptidase activity"/>
    <property type="evidence" value="ECO:0007669"/>
    <property type="project" value="UniProtKB-KW"/>
</dbReference>
<feature type="domain" description="Peptidase M50" evidence="13">
    <location>
        <begin position="61"/>
        <end position="134"/>
    </location>
</feature>
<keyword evidence="10" id="KW-0482">Metalloprotease</keyword>
<keyword evidence="7" id="KW-0378">Hydrolase</keyword>
<dbReference type="STRING" id="285351.SAMN04488035_1097"/>
<dbReference type="PANTHER" id="PTHR39188">
    <property type="entry name" value="MEMBRANE-ASSOCIATED ZINC METALLOPROTEASE M50B"/>
    <property type="match status" value="1"/>
</dbReference>
<dbReference type="PANTHER" id="PTHR39188:SF3">
    <property type="entry name" value="STAGE IV SPORULATION PROTEIN FB"/>
    <property type="match status" value="1"/>
</dbReference>
<dbReference type="Pfam" id="PF02163">
    <property type="entry name" value="Peptidase_M50"/>
    <property type="match status" value="2"/>
</dbReference>
<evidence type="ECO:0000256" key="2">
    <source>
        <dbReference type="ARBA" id="ARBA00004141"/>
    </source>
</evidence>
<feature type="transmembrane region" description="Helical" evidence="12">
    <location>
        <begin position="21"/>
        <end position="41"/>
    </location>
</feature>
<organism evidence="14 15">
    <name type="scientific">Flavimobilis marinus</name>
    <dbReference type="NCBI Taxonomy" id="285351"/>
    <lineage>
        <taxon>Bacteria</taxon>
        <taxon>Bacillati</taxon>
        <taxon>Actinomycetota</taxon>
        <taxon>Actinomycetes</taxon>
        <taxon>Micrococcales</taxon>
        <taxon>Jonesiaceae</taxon>
        <taxon>Flavimobilis</taxon>
    </lineage>
</organism>
<proteinExistence type="inferred from homology"/>
<keyword evidence="6" id="KW-0479">Metal-binding</keyword>
<dbReference type="Proteomes" id="UP000198520">
    <property type="component" value="Unassembled WGS sequence"/>
</dbReference>
<evidence type="ECO:0000256" key="12">
    <source>
        <dbReference type="SAM" id="Phobius"/>
    </source>
</evidence>
<comment type="similarity">
    <text evidence="3">Belongs to the peptidase M50B family.</text>
</comment>
<protein>
    <submittedName>
        <fullName evidence="14">Zn-dependent protease (Includes SpoIVFB)</fullName>
    </submittedName>
</protein>
<dbReference type="InterPro" id="IPR008915">
    <property type="entry name" value="Peptidase_M50"/>
</dbReference>
<keyword evidence="9 12" id="KW-1133">Transmembrane helix</keyword>
<feature type="transmembrane region" description="Helical" evidence="12">
    <location>
        <begin position="197"/>
        <end position="215"/>
    </location>
</feature>
<dbReference type="AlphaFoldDB" id="A0A1I2F4C6"/>
<keyword evidence="5 12" id="KW-0812">Transmembrane</keyword>
<dbReference type="GO" id="GO:0006508">
    <property type="term" value="P:proteolysis"/>
    <property type="evidence" value="ECO:0007669"/>
    <property type="project" value="UniProtKB-KW"/>
</dbReference>
<accession>A0A1I2F4C6</accession>